<evidence type="ECO:0000256" key="9">
    <source>
        <dbReference type="ARBA" id="ARBA00023136"/>
    </source>
</evidence>
<accession>A0ABU2U3S7</accession>
<keyword evidence="6 10" id="KW-0812">Transmembrane</keyword>
<feature type="transmembrane region" description="Helical" evidence="10">
    <location>
        <begin position="112"/>
        <end position="140"/>
    </location>
</feature>
<feature type="transmembrane region" description="Helical" evidence="10">
    <location>
        <begin position="235"/>
        <end position="257"/>
    </location>
</feature>
<keyword evidence="4" id="KW-0328">Glycosyltransferase</keyword>
<sequence length="401" mass="42508">MSALSPAPAAQTRAGGTDRRVRLPFRTRLLPGAAPALALFAAIRLTGLAAIALANHYMGHPLLKGLAHSWDSRWYLHIAQHGYGTQTHVLATTGAVQRDWAFFPLYPALIRVVYTVLPISPGAAALLIAWTASAVAAYGIYTIGYRLYGRAVATALVGVWAAMPHSVVLDIAYTEPLLTALAAWSLYAVLTRRWLWAGVLAALAGLSRPTGFAVAAAVGAVAIQEIVRRRGRVPLGLWVGTAIAPLGWVGFVLWVGAHTGDLFGGYFTVQRAWDSRFDFGVGSLHFLKSLLAHGGRAVYPLALVIVVAAVLLFCLLCLDGAPLALIVFAGVLVLITIGGSGPYASKPRFLLPAFPLLIPLARGLARSWRLRPKHALLVGATLAVASVAYGTYLLTAGHTPL</sequence>
<dbReference type="PANTHER" id="PTHR12468">
    <property type="entry name" value="GPI MANNOSYLTRANSFERASE 2"/>
    <property type="match status" value="1"/>
</dbReference>
<keyword evidence="8 10" id="KW-1133">Transmembrane helix</keyword>
<dbReference type="EMBL" id="JAVREY010000062">
    <property type="protein sequence ID" value="MDT0467884.1"/>
    <property type="molecule type" value="Genomic_DNA"/>
</dbReference>
<protein>
    <recommendedName>
        <fullName evidence="13">Glycosyltransferase RgtA/B/C/D-like domain-containing protein</fullName>
    </recommendedName>
</protein>
<keyword evidence="3" id="KW-0337">GPI-anchor biosynthesis</keyword>
<feature type="transmembrane region" description="Helical" evidence="10">
    <location>
        <begin position="29"/>
        <end position="54"/>
    </location>
</feature>
<evidence type="ECO:0000256" key="3">
    <source>
        <dbReference type="ARBA" id="ARBA00022502"/>
    </source>
</evidence>
<comment type="caution">
    <text evidence="11">The sequence shown here is derived from an EMBL/GenBank/DDBJ whole genome shotgun (WGS) entry which is preliminary data.</text>
</comment>
<keyword evidence="5" id="KW-0808">Transferase</keyword>
<keyword evidence="12" id="KW-1185">Reference proteome</keyword>
<evidence type="ECO:0000313" key="11">
    <source>
        <dbReference type="EMBL" id="MDT0467884.1"/>
    </source>
</evidence>
<evidence type="ECO:0000256" key="1">
    <source>
        <dbReference type="ARBA" id="ARBA00004477"/>
    </source>
</evidence>
<feature type="transmembrane region" description="Helical" evidence="10">
    <location>
        <begin position="323"/>
        <end position="343"/>
    </location>
</feature>
<evidence type="ECO:0000256" key="5">
    <source>
        <dbReference type="ARBA" id="ARBA00022679"/>
    </source>
</evidence>
<keyword evidence="7" id="KW-0256">Endoplasmic reticulum</keyword>
<proteinExistence type="predicted"/>
<feature type="transmembrane region" description="Helical" evidence="10">
    <location>
        <begin position="194"/>
        <end position="223"/>
    </location>
</feature>
<comment type="pathway">
    <text evidence="2">Glycolipid biosynthesis; glycosylphosphatidylinositol-anchor biosynthesis.</text>
</comment>
<comment type="subcellular location">
    <subcellularLocation>
        <location evidence="1">Endoplasmic reticulum membrane</location>
        <topology evidence="1">Multi-pass membrane protein</topology>
    </subcellularLocation>
</comment>
<gene>
    <name evidence="11" type="ORF">RM764_33660</name>
</gene>
<organism evidence="11 12">
    <name type="scientific">Streptomyces gibsoniae</name>
    <dbReference type="NCBI Taxonomy" id="3075529"/>
    <lineage>
        <taxon>Bacteria</taxon>
        <taxon>Bacillati</taxon>
        <taxon>Actinomycetota</taxon>
        <taxon>Actinomycetes</taxon>
        <taxon>Kitasatosporales</taxon>
        <taxon>Streptomycetaceae</taxon>
        <taxon>Streptomyces</taxon>
    </lineage>
</organism>
<keyword evidence="9 10" id="KW-0472">Membrane</keyword>
<evidence type="ECO:0000256" key="7">
    <source>
        <dbReference type="ARBA" id="ARBA00022824"/>
    </source>
</evidence>
<evidence type="ECO:0000313" key="12">
    <source>
        <dbReference type="Proteomes" id="UP001183809"/>
    </source>
</evidence>
<evidence type="ECO:0000256" key="2">
    <source>
        <dbReference type="ARBA" id="ARBA00004687"/>
    </source>
</evidence>
<dbReference type="InterPro" id="IPR007315">
    <property type="entry name" value="PIG-V/Gpi18"/>
</dbReference>
<feature type="transmembrane region" description="Helical" evidence="10">
    <location>
        <begin position="297"/>
        <end position="316"/>
    </location>
</feature>
<name>A0ABU2U3S7_9ACTN</name>
<evidence type="ECO:0000256" key="8">
    <source>
        <dbReference type="ARBA" id="ARBA00022989"/>
    </source>
</evidence>
<dbReference type="PANTHER" id="PTHR12468:SF2">
    <property type="entry name" value="GPI MANNOSYLTRANSFERASE 2"/>
    <property type="match status" value="1"/>
</dbReference>
<feature type="transmembrane region" description="Helical" evidence="10">
    <location>
        <begin position="349"/>
        <end position="365"/>
    </location>
</feature>
<feature type="transmembrane region" description="Helical" evidence="10">
    <location>
        <begin position="377"/>
        <end position="395"/>
    </location>
</feature>
<dbReference type="RefSeq" id="WP_311699333.1">
    <property type="nucleotide sequence ID" value="NZ_JAVREY010000062.1"/>
</dbReference>
<evidence type="ECO:0000256" key="10">
    <source>
        <dbReference type="SAM" id="Phobius"/>
    </source>
</evidence>
<dbReference type="Proteomes" id="UP001183809">
    <property type="component" value="Unassembled WGS sequence"/>
</dbReference>
<evidence type="ECO:0008006" key="13">
    <source>
        <dbReference type="Google" id="ProtNLM"/>
    </source>
</evidence>
<reference evidence="12" key="1">
    <citation type="submission" date="2023-07" db="EMBL/GenBank/DDBJ databases">
        <title>30 novel species of actinomycetes from the DSMZ collection.</title>
        <authorList>
            <person name="Nouioui I."/>
        </authorList>
    </citation>
    <scope>NUCLEOTIDE SEQUENCE [LARGE SCALE GENOMIC DNA]</scope>
    <source>
        <strain evidence="12">DSM 41699</strain>
    </source>
</reference>
<evidence type="ECO:0000256" key="6">
    <source>
        <dbReference type="ARBA" id="ARBA00022692"/>
    </source>
</evidence>
<feature type="transmembrane region" description="Helical" evidence="10">
    <location>
        <begin position="152"/>
        <end position="174"/>
    </location>
</feature>
<evidence type="ECO:0000256" key="4">
    <source>
        <dbReference type="ARBA" id="ARBA00022676"/>
    </source>
</evidence>